<dbReference type="InterPro" id="IPR017847">
    <property type="entry name" value="T6SS_RhsGE_Vgr_subset"/>
</dbReference>
<dbReference type="PANTHER" id="PTHR32305">
    <property type="match status" value="1"/>
</dbReference>
<comment type="caution">
    <text evidence="5">The sequence shown here is derived from an EMBL/GenBank/DDBJ whole genome shotgun (WGS) entry which is preliminary data.</text>
</comment>
<dbReference type="GO" id="GO:0005576">
    <property type="term" value="C:extracellular region"/>
    <property type="evidence" value="ECO:0007669"/>
    <property type="project" value="UniProtKB-SubCell"/>
</dbReference>
<evidence type="ECO:0000313" key="5">
    <source>
        <dbReference type="EMBL" id="RKH46202.1"/>
    </source>
</evidence>
<comment type="subcellular location">
    <subcellularLocation>
        <location evidence="1">Secreted</location>
    </subcellularLocation>
</comment>
<evidence type="ECO:0000313" key="6">
    <source>
        <dbReference type="Proteomes" id="UP000273405"/>
    </source>
</evidence>
<dbReference type="Pfam" id="PF05954">
    <property type="entry name" value="Phage_GPD"/>
    <property type="match status" value="1"/>
</dbReference>
<evidence type="ECO:0000259" key="4">
    <source>
        <dbReference type="PROSITE" id="PS51174"/>
    </source>
</evidence>
<dbReference type="SUPFAM" id="SSF69255">
    <property type="entry name" value="gp5 N-terminal domain-like"/>
    <property type="match status" value="1"/>
</dbReference>
<dbReference type="RefSeq" id="WP_120624277.1">
    <property type="nucleotide sequence ID" value="NZ_RAWG01000025.1"/>
</dbReference>
<dbReference type="OrthoDB" id="5482463at2"/>
<reference evidence="6" key="1">
    <citation type="submission" date="2018-09" db="EMBL/GenBank/DDBJ databases">
        <authorList>
            <person name="Livingstone P.G."/>
            <person name="Whitworth D.E."/>
        </authorList>
    </citation>
    <scope>NUCLEOTIDE SEQUENCE [LARGE SCALE GENOMIC DNA]</scope>
    <source>
        <strain evidence="6">CA040B</strain>
    </source>
</reference>
<dbReference type="SUPFAM" id="SSF69349">
    <property type="entry name" value="Phage fibre proteins"/>
    <property type="match status" value="2"/>
</dbReference>
<dbReference type="Pfam" id="PF04717">
    <property type="entry name" value="Phage_base_V"/>
    <property type="match status" value="1"/>
</dbReference>
<dbReference type="AlphaFoldDB" id="A0A3A8P1C9"/>
<dbReference type="InterPro" id="IPR006531">
    <property type="entry name" value="Gp5/Vgr_OB"/>
</dbReference>
<evidence type="ECO:0000256" key="3">
    <source>
        <dbReference type="ARBA" id="ARBA00022525"/>
    </source>
</evidence>
<dbReference type="Gene3D" id="4.10.220.110">
    <property type="match status" value="1"/>
</dbReference>
<dbReference type="NCBIfam" id="TIGR01646">
    <property type="entry name" value="vgr_GE"/>
    <property type="match status" value="1"/>
</dbReference>
<comment type="similarity">
    <text evidence="2">Belongs to the VgrG protein family.</text>
</comment>
<dbReference type="EMBL" id="RAWG01000025">
    <property type="protein sequence ID" value="RKH46202.1"/>
    <property type="molecule type" value="Genomic_DNA"/>
</dbReference>
<dbReference type="Pfam" id="PF22178">
    <property type="entry name" value="Gp5_trimer_C"/>
    <property type="match status" value="1"/>
</dbReference>
<dbReference type="InterPro" id="IPR050708">
    <property type="entry name" value="T6SS_VgrG/RHS"/>
</dbReference>
<evidence type="ECO:0000256" key="2">
    <source>
        <dbReference type="ARBA" id="ARBA00005558"/>
    </source>
</evidence>
<dbReference type="Proteomes" id="UP000273405">
    <property type="component" value="Unassembled WGS sequence"/>
</dbReference>
<organism evidence="5 6">
    <name type="scientific">Corallococcus sicarius</name>
    <dbReference type="NCBI Taxonomy" id="2316726"/>
    <lineage>
        <taxon>Bacteria</taxon>
        <taxon>Pseudomonadati</taxon>
        <taxon>Myxococcota</taxon>
        <taxon>Myxococcia</taxon>
        <taxon>Myxococcales</taxon>
        <taxon>Cystobacterineae</taxon>
        <taxon>Myxococcaceae</taxon>
        <taxon>Corallococcus</taxon>
    </lineage>
</organism>
<dbReference type="Gene3D" id="2.40.50.230">
    <property type="entry name" value="Gp5 N-terminal domain"/>
    <property type="match status" value="1"/>
</dbReference>
<dbReference type="Gene3D" id="3.55.50.10">
    <property type="entry name" value="Baseplate protein-like domains"/>
    <property type="match status" value="1"/>
</dbReference>
<proteinExistence type="inferred from homology"/>
<dbReference type="GO" id="GO:0050832">
    <property type="term" value="P:defense response to fungus"/>
    <property type="evidence" value="ECO:0007669"/>
    <property type="project" value="InterPro"/>
</dbReference>
<dbReference type="InterPro" id="IPR037026">
    <property type="entry name" value="Vgr_OB-fold_dom_sf"/>
</dbReference>
<keyword evidence="3" id="KW-0964">Secreted</keyword>
<dbReference type="InterPro" id="IPR006533">
    <property type="entry name" value="T6SS_Vgr_RhsGE"/>
</dbReference>
<dbReference type="PROSITE" id="PS51174">
    <property type="entry name" value="BARWIN_3"/>
    <property type="match status" value="1"/>
</dbReference>
<protein>
    <submittedName>
        <fullName evidence="5">Type VI secretion system tip protein VgrG</fullName>
    </submittedName>
</protein>
<dbReference type="NCBIfam" id="TIGR03361">
    <property type="entry name" value="VI_Rhs_Vgr"/>
    <property type="match status" value="1"/>
</dbReference>
<dbReference type="PANTHER" id="PTHR32305:SF15">
    <property type="entry name" value="PROTEIN RHSA-RELATED"/>
    <property type="match status" value="1"/>
</dbReference>
<accession>A0A3A8P1C9</accession>
<dbReference type="InterPro" id="IPR054030">
    <property type="entry name" value="Gp5_Vgr_C"/>
</dbReference>
<dbReference type="SUPFAM" id="SSF69279">
    <property type="entry name" value="Phage tail proteins"/>
    <property type="match status" value="2"/>
</dbReference>
<dbReference type="GO" id="GO:0042742">
    <property type="term" value="P:defense response to bacterium"/>
    <property type="evidence" value="ECO:0007669"/>
    <property type="project" value="InterPro"/>
</dbReference>
<dbReference type="Gene3D" id="2.30.110.50">
    <property type="match status" value="1"/>
</dbReference>
<dbReference type="InterPro" id="IPR001153">
    <property type="entry name" value="Barwin_dom"/>
</dbReference>
<sequence>MARTQAPAYSLQVGSHGADTLVVSRFSGTEALSRPYEFVIDFHAMDGEPLTHAELINTPALLQVRVGQAAARSVHGRVFRAESLGQVGGRWCYRVWVGPRVLSLQHVRRSRLFQHQTVPEVVKAVLDEAGVELNLSLQGSYTAREYCVQYRESDLDFVRRLLEWEGIFFYFQHTGDSHTMVLGDSAGAHEPLPGGSTLPLRDDDGRTVEGEYLHALQAVRRLRPGAVHLKDYDFEKPAVDTSAKAASEGVAALELYDYPGEYVAPTTGKGAAKVRMEEKAQGSHTFAGESVCPRLTPGYQFDVDSPGDGAFAGEYTVVEVVHTGLQPDTLGGAEALQGLYQNHFRLLPASVPFRPRRLTPVPHISGVQTATVVGPAGEEIHTDTHGRVKVLFHWDREGARTDKSSCWVRVGQAWGGPAWGHVYLPRIGQEVLVRFLEGNPDRPLIAGTVYNGGNPTPYALPDEKTKSTLKSASSLGSEGFNEFRIEDAASDEEIFIHAQKDKDLLTENDKAQAVVGYEDLLVKKVRVRTIEGHQTLSVSLDDASVVEGDQTLQVRGNRSTGTVADHAEEVEGNQSVVVAKTFTGSITQAALETVGAAKALTIGGGYAVSVGLAMNEAVGGLAFRQTGAAYTELVLGSRQETIAKDKDAKVGGDWNSEVTGGATVTVGKDTGENSKTTHLQVTEPAAWLAKTFQLKADTFSIIVNGKRVIHVEKSGKVLLQAKTFTLDGSSDIKLKGSKVQMLAAAAPPSAQVQALKLAAIPVNKPPNPHGKKGGPEHQAKTQEVVDGIRSRGLQPRPEYRVKTPGGAKKARYVDVVGIDRDTKQVVEMHQIGRQTMGGNPVSREVKALDDIQRATGVRPQFHPYNP</sequence>
<gene>
    <name evidence="5" type="primary">tssI</name>
    <name evidence="5" type="ORF">D7X12_05890</name>
</gene>
<keyword evidence="6" id="KW-1185">Reference proteome</keyword>
<evidence type="ECO:0000256" key="1">
    <source>
        <dbReference type="ARBA" id="ARBA00004613"/>
    </source>
</evidence>
<feature type="domain" description="Barwin" evidence="4">
    <location>
        <begin position="852"/>
        <end position="866"/>
    </location>
</feature>
<name>A0A3A8P1C9_9BACT</name>